<keyword evidence="10" id="KW-0809">Transit peptide</keyword>
<keyword evidence="7" id="KW-0548">Nucleotidyltransferase</keyword>
<dbReference type="GO" id="GO:0000103">
    <property type="term" value="P:sulfate assimilation"/>
    <property type="evidence" value="ECO:0007669"/>
    <property type="project" value="InterPro"/>
</dbReference>
<organism evidence="15 16">
    <name type="scientific">Rhodosorus marinus</name>
    <dbReference type="NCBI Taxonomy" id="101924"/>
    <lineage>
        <taxon>Eukaryota</taxon>
        <taxon>Rhodophyta</taxon>
        <taxon>Stylonematophyceae</taxon>
        <taxon>Stylonematales</taxon>
        <taxon>Stylonemataceae</taxon>
        <taxon>Rhodosorus</taxon>
    </lineage>
</organism>
<evidence type="ECO:0000256" key="1">
    <source>
        <dbReference type="ARBA" id="ARBA00004229"/>
    </source>
</evidence>
<dbReference type="NCBIfam" id="TIGR00339">
    <property type="entry name" value="sopT"/>
    <property type="match status" value="1"/>
</dbReference>
<dbReference type="AlphaFoldDB" id="A0AAV8UR20"/>
<evidence type="ECO:0000256" key="3">
    <source>
        <dbReference type="ARBA" id="ARBA00012391"/>
    </source>
</evidence>
<proteinExistence type="inferred from homology"/>
<evidence type="ECO:0000256" key="4">
    <source>
        <dbReference type="ARBA" id="ARBA00022528"/>
    </source>
</evidence>
<dbReference type="InterPro" id="IPR024951">
    <property type="entry name" value="Sulfurylase_cat_dom"/>
</dbReference>
<keyword evidence="6" id="KW-0808">Transferase</keyword>
<evidence type="ECO:0000256" key="5">
    <source>
        <dbReference type="ARBA" id="ARBA00022640"/>
    </source>
</evidence>
<name>A0AAV8UR20_9RHOD</name>
<gene>
    <name evidence="15" type="ORF">NDN08_001526</name>
</gene>
<dbReference type="EMBL" id="JAMWBK010000005">
    <property type="protein sequence ID" value="KAJ8905014.1"/>
    <property type="molecule type" value="Genomic_DNA"/>
</dbReference>
<keyword evidence="16" id="KW-1185">Reference proteome</keyword>
<evidence type="ECO:0000259" key="13">
    <source>
        <dbReference type="Pfam" id="PF01747"/>
    </source>
</evidence>
<comment type="subcellular location">
    <subcellularLocation>
        <location evidence="1">Plastid</location>
        <location evidence="1">Chloroplast</location>
    </subcellularLocation>
</comment>
<dbReference type="GO" id="GO:0009507">
    <property type="term" value="C:chloroplast"/>
    <property type="evidence" value="ECO:0007669"/>
    <property type="project" value="UniProtKB-SubCell"/>
</dbReference>
<dbReference type="InterPro" id="IPR002650">
    <property type="entry name" value="Sulphate_adenylyltransferase"/>
</dbReference>
<evidence type="ECO:0000256" key="10">
    <source>
        <dbReference type="ARBA" id="ARBA00022946"/>
    </source>
</evidence>
<comment type="caution">
    <text evidence="15">The sequence shown here is derived from an EMBL/GenBank/DDBJ whole genome shotgun (WGS) entry which is preliminary data.</text>
</comment>
<feature type="domain" description="Sulphate adenylyltransferase catalytic" evidence="13">
    <location>
        <begin position="225"/>
        <end position="446"/>
    </location>
</feature>
<dbReference type="InterPro" id="IPR015947">
    <property type="entry name" value="PUA-like_sf"/>
</dbReference>
<evidence type="ECO:0000256" key="8">
    <source>
        <dbReference type="ARBA" id="ARBA00022741"/>
    </source>
</evidence>
<evidence type="ECO:0000256" key="9">
    <source>
        <dbReference type="ARBA" id="ARBA00022840"/>
    </source>
</evidence>
<sequence>MGVGFVSAAAGSAGVSLRPSTCAKSSLFGSNLVHRQGIRAVRSSVCMTATAESTTSKSAAVEDLFIPEDQVASRREEADSLYKIHITEVDHQWVHVLSEGWASPVKGFMREDEYVQVLHFNSIRQEDGTVTNMSVPIVLAINDDDKAEIEKTGKVALRSPSGDVIAIMRNCEIFWHNKEERAARSFGVTDGRHPYIDEIYSGGDWLVGGDLEVFDRIRYEDGLDDYRLTPAELKAEFEKRGADTVFVFQLRNPIHNGHALLMTSCREHLLEMGYKNPILLVHQIGGKVKADDIPLKERIMQNQAVLEEGVLDPKTTIVGIFPSPMLYGGPTEVQWHAKARMNAGCEYYIVGRDPAGMKHPNGERDLYDAWHGKKVLGTAPGLEKLNILPFRVAAYDKTIGRMAFFDPSRADDFMFISGTKMRGYASRGETPPDGFMAPAAWKILVDYYSNVRSYDI</sequence>
<reference evidence="15 16" key="1">
    <citation type="journal article" date="2023" name="Nat. Commun.">
        <title>Origin of minicircular mitochondrial genomes in red algae.</title>
        <authorList>
            <person name="Lee Y."/>
            <person name="Cho C.H."/>
            <person name="Lee Y.M."/>
            <person name="Park S.I."/>
            <person name="Yang J.H."/>
            <person name="West J.A."/>
            <person name="Bhattacharya D."/>
            <person name="Yoon H.S."/>
        </authorList>
    </citation>
    <scope>NUCLEOTIDE SEQUENCE [LARGE SCALE GENOMIC DNA]</scope>
    <source>
        <strain evidence="15 16">CCMP1338</strain>
        <tissue evidence="15">Whole cell</tissue>
    </source>
</reference>
<keyword evidence="5" id="KW-0934">Plastid</keyword>
<dbReference type="GO" id="GO:0004781">
    <property type="term" value="F:sulfate adenylyltransferase (ATP) activity"/>
    <property type="evidence" value="ECO:0007669"/>
    <property type="project" value="UniProtKB-EC"/>
</dbReference>
<dbReference type="GO" id="GO:0005524">
    <property type="term" value="F:ATP binding"/>
    <property type="evidence" value="ECO:0007669"/>
    <property type="project" value="UniProtKB-KW"/>
</dbReference>
<comment type="catalytic activity">
    <reaction evidence="12">
        <text>sulfate + ATP + H(+) = adenosine 5'-phosphosulfate + diphosphate</text>
        <dbReference type="Rhea" id="RHEA:18133"/>
        <dbReference type="ChEBI" id="CHEBI:15378"/>
        <dbReference type="ChEBI" id="CHEBI:16189"/>
        <dbReference type="ChEBI" id="CHEBI:30616"/>
        <dbReference type="ChEBI" id="CHEBI:33019"/>
        <dbReference type="ChEBI" id="CHEBI:58243"/>
        <dbReference type="EC" id="2.7.7.4"/>
    </reaction>
</comment>
<keyword evidence="4" id="KW-0150">Chloroplast</keyword>
<feature type="domain" description="ATP-sulfurylase PUA-like" evidence="14">
    <location>
        <begin position="59"/>
        <end position="215"/>
    </location>
</feature>
<dbReference type="FunFam" id="3.40.50.620:FF:000006">
    <property type="entry name" value="bifunctional 3'-phosphoadenosine 5'-phosphosulfate synthase 1"/>
    <property type="match status" value="1"/>
</dbReference>
<keyword evidence="8" id="KW-0547">Nucleotide-binding</keyword>
<dbReference type="Pfam" id="PF01747">
    <property type="entry name" value="ATP-sulfurylase"/>
    <property type="match status" value="1"/>
</dbReference>
<comment type="similarity">
    <text evidence="11">Belongs to the sulfate adenylyltransferase family.</text>
</comment>
<evidence type="ECO:0000256" key="2">
    <source>
        <dbReference type="ARBA" id="ARBA00005048"/>
    </source>
</evidence>
<comment type="pathway">
    <text evidence="2">Sulfur metabolism; hydrogen sulfide biosynthesis; sulfite from sulfate: step 1/3.</text>
</comment>
<dbReference type="InterPro" id="IPR025980">
    <property type="entry name" value="ATP-Sase_PUA-like_dom"/>
</dbReference>
<dbReference type="SUPFAM" id="SSF88697">
    <property type="entry name" value="PUA domain-like"/>
    <property type="match status" value="1"/>
</dbReference>
<evidence type="ECO:0000313" key="15">
    <source>
        <dbReference type="EMBL" id="KAJ8905014.1"/>
    </source>
</evidence>
<dbReference type="EC" id="2.7.7.4" evidence="3"/>
<dbReference type="Gene3D" id="3.40.50.620">
    <property type="entry name" value="HUPs"/>
    <property type="match status" value="1"/>
</dbReference>
<dbReference type="InterPro" id="IPR014729">
    <property type="entry name" value="Rossmann-like_a/b/a_fold"/>
</dbReference>
<evidence type="ECO:0000256" key="7">
    <source>
        <dbReference type="ARBA" id="ARBA00022695"/>
    </source>
</evidence>
<protein>
    <recommendedName>
        <fullName evidence="3">sulfate adenylyltransferase</fullName>
        <ecNumber evidence="3">2.7.7.4</ecNumber>
    </recommendedName>
</protein>
<evidence type="ECO:0000259" key="14">
    <source>
        <dbReference type="Pfam" id="PF14306"/>
    </source>
</evidence>
<dbReference type="SUPFAM" id="SSF52374">
    <property type="entry name" value="Nucleotidylyl transferase"/>
    <property type="match status" value="1"/>
</dbReference>
<dbReference type="Pfam" id="PF14306">
    <property type="entry name" value="PUA_2"/>
    <property type="match status" value="1"/>
</dbReference>
<dbReference type="Proteomes" id="UP001157974">
    <property type="component" value="Unassembled WGS sequence"/>
</dbReference>
<dbReference type="PANTHER" id="PTHR11055:SF37">
    <property type="entry name" value="ATP SULFURYLASE 2"/>
    <property type="match status" value="1"/>
</dbReference>
<evidence type="ECO:0000313" key="16">
    <source>
        <dbReference type="Proteomes" id="UP001157974"/>
    </source>
</evidence>
<dbReference type="FunFam" id="3.10.400.10:FF:000002">
    <property type="entry name" value="ATP sulfurylase 2"/>
    <property type="match status" value="1"/>
</dbReference>
<dbReference type="GO" id="GO:0004020">
    <property type="term" value="F:adenylylsulfate kinase activity"/>
    <property type="evidence" value="ECO:0007669"/>
    <property type="project" value="TreeGrafter"/>
</dbReference>
<evidence type="ECO:0000256" key="6">
    <source>
        <dbReference type="ARBA" id="ARBA00022679"/>
    </source>
</evidence>
<evidence type="ECO:0000256" key="11">
    <source>
        <dbReference type="ARBA" id="ARBA00037980"/>
    </source>
</evidence>
<dbReference type="Gene3D" id="3.10.400.10">
    <property type="entry name" value="Sulfate adenylyltransferase"/>
    <property type="match status" value="1"/>
</dbReference>
<accession>A0AAV8UR20</accession>
<evidence type="ECO:0000256" key="12">
    <source>
        <dbReference type="ARBA" id="ARBA00049370"/>
    </source>
</evidence>
<dbReference type="PANTHER" id="PTHR11055">
    <property type="entry name" value="BIFUNCTIONAL 3'-PHOSPHOADENOSINE 5'-PHOSPHOSULFATE SYNTHASE"/>
    <property type="match status" value="1"/>
</dbReference>
<keyword evidence="9" id="KW-0067">ATP-binding</keyword>
<dbReference type="CDD" id="cd00517">
    <property type="entry name" value="ATPS"/>
    <property type="match status" value="1"/>
</dbReference>